<sequence length="192" mass="21663">MGAESMRIMKDLLRFENSTFRISRERRSPGKPKRGGLRSVFVPKIDTHPRRRLRRPKPKQEELEKEWKNAFVHVDPPSTAPPPVATVLAKEEIPSTRTDRLSTSSSSSPSKSRDNRQSISISPSPPLSSWCENHEELGGWRGTGRQPGRWKGVAGEAGGSRWRLGMCSESQRAMNHKILEAGWVSTFDPNEH</sequence>
<feature type="compositionally biased region" description="Low complexity" evidence="1">
    <location>
        <begin position="101"/>
        <end position="110"/>
    </location>
</feature>
<evidence type="ECO:0000313" key="3">
    <source>
        <dbReference type="Proteomes" id="UP001605036"/>
    </source>
</evidence>
<keyword evidence="3" id="KW-1185">Reference proteome</keyword>
<feature type="compositionally biased region" description="Basic and acidic residues" evidence="1">
    <location>
        <begin position="89"/>
        <end position="100"/>
    </location>
</feature>
<dbReference type="AlphaFoldDB" id="A0ABD1ZGD2"/>
<protein>
    <submittedName>
        <fullName evidence="2">Uncharacterized protein</fullName>
    </submittedName>
</protein>
<proteinExistence type="predicted"/>
<reference evidence="2 3" key="1">
    <citation type="submission" date="2024-09" db="EMBL/GenBank/DDBJ databases">
        <title>Chromosome-scale assembly of Riccia fluitans.</title>
        <authorList>
            <person name="Paukszto L."/>
            <person name="Sawicki J."/>
            <person name="Karawczyk K."/>
            <person name="Piernik-Szablinska J."/>
            <person name="Szczecinska M."/>
            <person name="Mazdziarz M."/>
        </authorList>
    </citation>
    <scope>NUCLEOTIDE SEQUENCE [LARGE SCALE GENOMIC DNA]</scope>
    <source>
        <strain evidence="2">Rf_01</strain>
        <tissue evidence="2">Aerial parts of the thallus</tissue>
    </source>
</reference>
<feature type="compositionally biased region" description="Basic and acidic residues" evidence="1">
    <location>
        <begin position="58"/>
        <end position="68"/>
    </location>
</feature>
<dbReference type="Proteomes" id="UP001605036">
    <property type="component" value="Unassembled WGS sequence"/>
</dbReference>
<accession>A0ABD1ZGD2</accession>
<dbReference type="EMBL" id="JBHFFA010000001">
    <property type="protein sequence ID" value="KAL2650488.1"/>
    <property type="molecule type" value="Genomic_DNA"/>
</dbReference>
<feature type="region of interest" description="Disordered" evidence="1">
    <location>
        <begin position="23"/>
        <end position="158"/>
    </location>
</feature>
<name>A0ABD1ZGD2_9MARC</name>
<comment type="caution">
    <text evidence="2">The sequence shown here is derived from an EMBL/GenBank/DDBJ whole genome shotgun (WGS) entry which is preliminary data.</text>
</comment>
<gene>
    <name evidence="2" type="ORF">R1flu_018616</name>
</gene>
<evidence type="ECO:0000313" key="2">
    <source>
        <dbReference type="EMBL" id="KAL2650488.1"/>
    </source>
</evidence>
<organism evidence="2 3">
    <name type="scientific">Riccia fluitans</name>
    <dbReference type="NCBI Taxonomy" id="41844"/>
    <lineage>
        <taxon>Eukaryota</taxon>
        <taxon>Viridiplantae</taxon>
        <taxon>Streptophyta</taxon>
        <taxon>Embryophyta</taxon>
        <taxon>Marchantiophyta</taxon>
        <taxon>Marchantiopsida</taxon>
        <taxon>Marchantiidae</taxon>
        <taxon>Marchantiales</taxon>
        <taxon>Ricciaceae</taxon>
        <taxon>Riccia</taxon>
    </lineage>
</organism>
<evidence type="ECO:0000256" key="1">
    <source>
        <dbReference type="SAM" id="MobiDB-lite"/>
    </source>
</evidence>